<dbReference type="InterPro" id="IPR027417">
    <property type="entry name" value="P-loop_NTPase"/>
</dbReference>
<dbReference type="PROSITE" id="PS00678">
    <property type="entry name" value="WD_REPEATS_1"/>
    <property type="match status" value="2"/>
</dbReference>
<dbReference type="Gene3D" id="3.40.50.300">
    <property type="entry name" value="P-loop containing nucleotide triphosphate hydrolases"/>
    <property type="match status" value="1"/>
</dbReference>
<dbReference type="PROSITE" id="PS50082">
    <property type="entry name" value="WD_REPEATS_2"/>
    <property type="match status" value="5"/>
</dbReference>
<dbReference type="PANTHER" id="PTHR19879">
    <property type="entry name" value="TRANSCRIPTION INITIATION FACTOR TFIID"/>
    <property type="match status" value="1"/>
</dbReference>
<evidence type="ECO:0008006" key="9">
    <source>
        <dbReference type="Google" id="ProtNLM"/>
    </source>
</evidence>
<dbReference type="Gene3D" id="2.130.10.10">
    <property type="entry name" value="YVTN repeat-like/Quinoprotein amine dehydrogenase"/>
    <property type="match status" value="1"/>
</dbReference>
<feature type="repeat" description="WD" evidence="3">
    <location>
        <begin position="1036"/>
        <end position="1076"/>
    </location>
</feature>
<evidence type="ECO:0000259" key="4">
    <source>
        <dbReference type="Pfam" id="PF12894"/>
    </source>
</evidence>
<gene>
    <name evidence="7" type="ORF">GRF29_112g1429971</name>
</gene>
<dbReference type="AlphaFoldDB" id="A0AAN6RGS2"/>
<feature type="domain" description="NACHT-NTPase and P-loop NTPases N-terminal" evidence="5">
    <location>
        <begin position="8"/>
        <end position="136"/>
    </location>
</feature>
<keyword evidence="1 3" id="KW-0853">WD repeat</keyword>
<reference evidence="7 8" key="1">
    <citation type="submission" date="2021-02" db="EMBL/GenBank/DDBJ databases">
        <title>Genome assembly of Pseudopithomyces chartarum.</title>
        <authorList>
            <person name="Jauregui R."/>
            <person name="Singh J."/>
            <person name="Voisey C."/>
        </authorList>
    </citation>
    <scope>NUCLEOTIDE SEQUENCE [LARGE SCALE GENOMIC DNA]</scope>
    <source>
        <strain evidence="7 8">AGR01</strain>
    </source>
</reference>
<evidence type="ECO:0000313" key="8">
    <source>
        <dbReference type="Proteomes" id="UP001280581"/>
    </source>
</evidence>
<feature type="domain" description="Anaphase-promoting complex subunit 4-like WD40" evidence="4">
    <location>
        <begin position="867"/>
        <end position="922"/>
    </location>
</feature>
<evidence type="ECO:0000256" key="1">
    <source>
        <dbReference type="ARBA" id="ARBA00022574"/>
    </source>
</evidence>
<name>A0AAN6RGS2_9PLEO</name>
<dbReference type="Pfam" id="PF17107">
    <property type="entry name" value="SesA"/>
    <property type="match status" value="1"/>
</dbReference>
<accession>A0AAN6RGS2</accession>
<sequence>MDPLSITASIIGIVGGVSVMSKTIKKIKNLPKAFEEVQNNLPLVLSMLRGAQNSLIDEKELTDDEKKAVLAILQPSHDKAKELERVFIKVRDECEKDENAKDWAKLRAAYRTVLRGAKASRVEQLMTDILGGLKKLALSQIFNSVTQNDIQTLEKAIHDLSNVDPSLPDSELGTDGQIIASQENATGAIAQQNNVQGGENTFNSGKYVTTGSGHTINYEQDVLTKLPTAEHASFDSSARQHERECLTNTRVELLSRIYKWAIVDDSPAMFWLNGWAGTGKSTIAQTVARNFHTTGKLAASFFFSTAFSDTNHAGMFITSIAVQFANCIPGLKSKVQEAITKHGDIVNKSLNHQWDKLIIGPLSSFRKETCRTKYVLVVDALDECDDRESIQIVLQRLADLQSLKHITLRVFLTSRPELHIQDGFGEIQGDRFEDFVLHRIESLAVSHDIAVFFRHQLRPLGKKWGLAVPWPQEKDVSRLVQNSSGLFIWAATACRFIGADSRLAEGRLSSLLKQECNGQLPPERKLDEIYTTVLAKSIQGEYSDAESQVLYEQFRRVVGPIIMLRNPLSITSLAELLGEKVAMLKSTLTSLSSVIDVSADDSNALGVLHPSFREFLLSRDRCLRPQFFIDEKLVHCQIYKRCLQVLLQNLRRNMCDLKDPGPLTDNFDMAKVKSHIQPHVRYACQSWLYHYLSSDISVDSYFDLVRFFRKHLLHWIESLALLGNVSDAVAELNRLESTLNPKRGKSTSSWDTVASSFSTLFQYPLKILYPLLVGASGESINEARYTMHSDHHVTIRSDLKALVAGAGRLIQRIEPALPKAPLQVYYSGLVFCPRETVIQEIFIGERPDWLSYVLEVLNYMPYKYSPQNNISRCVTKVVLSPSGQMLALLLDDNAIKLWHLQSGKALHTLKDRSGEIAAMSFSPDSMGQVSASGDKFVSLWNHLPVETLHKLKGQLARLVSVSFSPDDRVLASVSCDMTVTLWDIHSGKARHALEGHSSQIHSTSFSPDGKVLASASDDQTVKLWDVGSGKVLHTLNNGRPNELHAVAFSPDSKMLASASPSKINIWDTGSGNFLQTVSVLMGDYRVTLSPDNETLVWVLDEPNGIRLTFEEGKLKQLYTPIRKNLSIRSLFSRDPEESYDEDRLYINTNQLTADLYSGGQHVYSQASSPLIYLEEDWICLNGKRVIWIPNYFQDEYIAVCRNTFDCFITTIL</sequence>
<evidence type="ECO:0000259" key="5">
    <source>
        <dbReference type="Pfam" id="PF17107"/>
    </source>
</evidence>
<dbReference type="SUPFAM" id="SSF50978">
    <property type="entry name" value="WD40 repeat-like"/>
    <property type="match status" value="1"/>
</dbReference>
<feature type="repeat" description="WD" evidence="3">
    <location>
        <begin position="909"/>
        <end position="941"/>
    </location>
</feature>
<feature type="repeat" description="WD" evidence="3">
    <location>
        <begin position="993"/>
        <end position="1034"/>
    </location>
</feature>
<comment type="caution">
    <text evidence="7">The sequence shown here is derived from an EMBL/GenBank/DDBJ whole genome shotgun (WGS) entry which is preliminary data.</text>
</comment>
<keyword evidence="8" id="KW-1185">Reference proteome</keyword>
<dbReference type="SUPFAM" id="SSF52540">
    <property type="entry name" value="P-loop containing nucleoside triphosphate hydrolases"/>
    <property type="match status" value="1"/>
</dbReference>
<keyword evidence="2" id="KW-0677">Repeat</keyword>
<feature type="domain" description="Nephrocystin 3-like N-terminal" evidence="6">
    <location>
        <begin position="259"/>
        <end position="415"/>
    </location>
</feature>
<evidence type="ECO:0000256" key="3">
    <source>
        <dbReference type="PROSITE-ProRule" id="PRU00221"/>
    </source>
</evidence>
<feature type="repeat" description="WD" evidence="3">
    <location>
        <begin position="951"/>
        <end position="992"/>
    </location>
</feature>
<feature type="repeat" description="WD" evidence="3">
    <location>
        <begin position="874"/>
        <end position="908"/>
    </location>
</feature>
<protein>
    <recommendedName>
        <fullName evidence="9">NACHT domain-containing protein</fullName>
    </recommendedName>
</protein>
<dbReference type="Proteomes" id="UP001280581">
    <property type="component" value="Unassembled WGS sequence"/>
</dbReference>
<dbReference type="Pfam" id="PF24883">
    <property type="entry name" value="NPHP3_N"/>
    <property type="match status" value="1"/>
</dbReference>
<evidence type="ECO:0000256" key="2">
    <source>
        <dbReference type="ARBA" id="ARBA00022737"/>
    </source>
</evidence>
<dbReference type="InterPro" id="IPR056884">
    <property type="entry name" value="NPHP3-like_N"/>
</dbReference>
<dbReference type="Pfam" id="PF00400">
    <property type="entry name" value="WD40"/>
    <property type="match status" value="3"/>
</dbReference>
<dbReference type="CDD" id="cd00200">
    <property type="entry name" value="WD40"/>
    <property type="match status" value="1"/>
</dbReference>
<dbReference type="InterPro" id="IPR015943">
    <property type="entry name" value="WD40/YVTN_repeat-like_dom_sf"/>
</dbReference>
<dbReference type="PANTHER" id="PTHR19879:SF9">
    <property type="entry name" value="TRANSCRIPTION INITIATION FACTOR TFIID SUBUNIT 5"/>
    <property type="match status" value="1"/>
</dbReference>
<evidence type="ECO:0000313" key="7">
    <source>
        <dbReference type="EMBL" id="KAK3203498.1"/>
    </source>
</evidence>
<dbReference type="InterPro" id="IPR001680">
    <property type="entry name" value="WD40_rpt"/>
</dbReference>
<organism evidence="7 8">
    <name type="scientific">Pseudopithomyces chartarum</name>
    <dbReference type="NCBI Taxonomy" id="1892770"/>
    <lineage>
        <taxon>Eukaryota</taxon>
        <taxon>Fungi</taxon>
        <taxon>Dikarya</taxon>
        <taxon>Ascomycota</taxon>
        <taxon>Pezizomycotina</taxon>
        <taxon>Dothideomycetes</taxon>
        <taxon>Pleosporomycetidae</taxon>
        <taxon>Pleosporales</taxon>
        <taxon>Massarineae</taxon>
        <taxon>Didymosphaeriaceae</taxon>
        <taxon>Pseudopithomyces</taxon>
    </lineage>
</organism>
<dbReference type="SMART" id="SM00320">
    <property type="entry name" value="WD40"/>
    <property type="match status" value="5"/>
</dbReference>
<proteinExistence type="predicted"/>
<dbReference type="PROSITE" id="PS50294">
    <property type="entry name" value="WD_REPEATS_REGION"/>
    <property type="match status" value="2"/>
</dbReference>
<dbReference type="Pfam" id="PF12894">
    <property type="entry name" value="ANAPC4_WD40"/>
    <property type="match status" value="1"/>
</dbReference>
<dbReference type="EMBL" id="WVTA01000011">
    <property type="protein sequence ID" value="KAK3203498.1"/>
    <property type="molecule type" value="Genomic_DNA"/>
</dbReference>
<dbReference type="InterPro" id="IPR031352">
    <property type="entry name" value="SesA"/>
</dbReference>
<dbReference type="InterPro" id="IPR024977">
    <property type="entry name" value="Apc4-like_WD40_dom"/>
</dbReference>
<evidence type="ECO:0000259" key="6">
    <source>
        <dbReference type="Pfam" id="PF24883"/>
    </source>
</evidence>
<dbReference type="InterPro" id="IPR019775">
    <property type="entry name" value="WD40_repeat_CS"/>
</dbReference>
<dbReference type="InterPro" id="IPR036322">
    <property type="entry name" value="WD40_repeat_dom_sf"/>
</dbReference>